<dbReference type="InterPro" id="IPR050128">
    <property type="entry name" value="Sulfate_adenylyltrnsfr_sub2"/>
</dbReference>
<dbReference type="Pfam" id="PF01507">
    <property type="entry name" value="PAPS_reduct"/>
    <property type="match status" value="1"/>
</dbReference>
<dbReference type="NCBIfam" id="TIGR03183">
    <property type="entry name" value="DNA_S_dndC"/>
    <property type="match status" value="1"/>
</dbReference>
<keyword evidence="1" id="KW-0175">Coiled coil</keyword>
<dbReference type="InterPro" id="IPR002500">
    <property type="entry name" value="PAPS_reduct_dom"/>
</dbReference>
<dbReference type="EMBL" id="SMJU01000017">
    <property type="protein sequence ID" value="TDB60411.1"/>
    <property type="molecule type" value="Genomic_DNA"/>
</dbReference>
<feature type="coiled-coil region" evidence="1">
    <location>
        <begin position="415"/>
        <end position="442"/>
    </location>
</feature>
<dbReference type="Proteomes" id="UP000295706">
    <property type="component" value="Unassembled WGS sequence"/>
</dbReference>
<evidence type="ECO:0000313" key="3">
    <source>
        <dbReference type="EMBL" id="TDB60411.1"/>
    </source>
</evidence>
<organism evidence="3 4">
    <name type="scientific">Arundinibacter roseus</name>
    <dbReference type="NCBI Taxonomy" id="2070510"/>
    <lineage>
        <taxon>Bacteria</taxon>
        <taxon>Pseudomonadati</taxon>
        <taxon>Bacteroidota</taxon>
        <taxon>Cytophagia</taxon>
        <taxon>Cytophagales</taxon>
        <taxon>Spirosomataceae</taxon>
        <taxon>Arundinibacter</taxon>
    </lineage>
</organism>
<dbReference type="AlphaFoldDB" id="A0A4R4K219"/>
<evidence type="ECO:0000259" key="2">
    <source>
        <dbReference type="Pfam" id="PF01507"/>
    </source>
</evidence>
<dbReference type="SUPFAM" id="SSF52402">
    <property type="entry name" value="Adenine nucleotide alpha hydrolases-like"/>
    <property type="match status" value="1"/>
</dbReference>
<dbReference type="PANTHER" id="PTHR43196:SF2">
    <property type="entry name" value="PHOSPHOADENOSINE PHOSPHOSULFATE REDUCTASE"/>
    <property type="match status" value="1"/>
</dbReference>
<dbReference type="InterPro" id="IPR017598">
    <property type="entry name" value="SulphurTrfase_DndC"/>
</dbReference>
<dbReference type="InterPro" id="IPR014729">
    <property type="entry name" value="Rossmann-like_a/b/a_fold"/>
</dbReference>
<feature type="domain" description="Phosphoadenosine phosphosulphate reductase" evidence="2">
    <location>
        <begin position="26"/>
        <end position="206"/>
    </location>
</feature>
<evidence type="ECO:0000256" key="1">
    <source>
        <dbReference type="SAM" id="Coils"/>
    </source>
</evidence>
<dbReference type="Gene3D" id="3.40.50.620">
    <property type="entry name" value="HUPs"/>
    <property type="match status" value="1"/>
</dbReference>
<keyword evidence="3" id="KW-0808">Transferase</keyword>
<protein>
    <submittedName>
        <fullName evidence="3">DNA phosphorothioation system sulfurtransferase DndC</fullName>
    </submittedName>
</protein>
<comment type="caution">
    <text evidence="3">The sequence shown here is derived from an EMBL/GenBank/DDBJ whole genome shotgun (WGS) entry which is preliminary data.</text>
</comment>
<proteinExistence type="predicted"/>
<dbReference type="GO" id="GO:0016740">
    <property type="term" value="F:transferase activity"/>
    <property type="evidence" value="ECO:0007669"/>
    <property type="project" value="UniProtKB-KW"/>
</dbReference>
<dbReference type="PANTHER" id="PTHR43196">
    <property type="entry name" value="SULFATE ADENYLYLTRANSFERASE SUBUNIT 2"/>
    <property type="match status" value="1"/>
</dbReference>
<keyword evidence="4" id="KW-1185">Reference proteome</keyword>
<gene>
    <name evidence="3" type="primary">dndC</name>
    <name evidence="3" type="ORF">EZE20_20990</name>
</gene>
<evidence type="ECO:0000313" key="4">
    <source>
        <dbReference type="Proteomes" id="UP000295706"/>
    </source>
</evidence>
<sequence length="445" mass="52345">MSIKIPFIEQEILDQYLIDDNNRPWVIGFSGGKDSTLLLQLVWNALKKIPDGTRYQRDIYIVCNDTLVENPRIVQFVERTLHRIEEAAVSQDIPFKVQRTSPVLEDTFWVKLLGLGYPAPNNTFRWCTERLKIDPTTRFIKSQISQKGEVIILLGTRSAESSNRARSIKKYEVKGQRLRKHILQNAFVYAPIKDIETNEVWQYLMQVPPPWGGTHKELVTLYRNANSGDCPLVIDDTTPSCGNSRFGCWVCTVVSRDKSMEGLIENGEEWMWPLMELRDELVLNRNNREVREVFRRQDRLKMREAEEEDSWGPYTPDYRAKILEMVLNAQREIQQSQGETTQLISHQELVAIQVLWYRDGIFNQKVSDIYNRIYETPIDMSKHEDKFREEEELLHEVFEPDHVELIQKSLKIMKTKSLMVRKRGLQNDIENLLDEFLNKKKQRKK</sequence>
<accession>A0A4R4K219</accession>
<dbReference type="RefSeq" id="WP_132121434.1">
    <property type="nucleotide sequence ID" value="NZ_SMJU01000017.1"/>
</dbReference>
<name>A0A4R4K219_9BACT</name>
<dbReference type="OrthoDB" id="9774475at2"/>
<reference evidence="3 4" key="1">
    <citation type="submission" date="2019-02" db="EMBL/GenBank/DDBJ databases">
        <title>Arundinibacter roseus gen. nov., sp. nov., a new member of the family Cytophagaceae.</title>
        <authorList>
            <person name="Szuroczki S."/>
            <person name="Khayer B."/>
            <person name="Sproer C."/>
            <person name="Toumi M."/>
            <person name="Szabo A."/>
            <person name="Felfoldi T."/>
            <person name="Schumann P."/>
            <person name="Toth E."/>
        </authorList>
    </citation>
    <scope>NUCLEOTIDE SEQUENCE [LARGE SCALE GENOMIC DNA]</scope>
    <source>
        <strain evidence="3 4">DMA-k-7a</strain>
    </source>
</reference>